<protein>
    <submittedName>
        <fullName evidence="1">Uncharacterized protein</fullName>
    </submittedName>
</protein>
<proteinExistence type="predicted"/>
<name>A0A2P2P0H3_RHIMU</name>
<evidence type="ECO:0000313" key="1">
    <source>
        <dbReference type="EMBL" id="MBX48149.1"/>
    </source>
</evidence>
<organism evidence="1">
    <name type="scientific">Rhizophora mucronata</name>
    <name type="common">Asiatic mangrove</name>
    <dbReference type="NCBI Taxonomy" id="61149"/>
    <lineage>
        <taxon>Eukaryota</taxon>
        <taxon>Viridiplantae</taxon>
        <taxon>Streptophyta</taxon>
        <taxon>Embryophyta</taxon>
        <taxon>Tracheophyta</taxon>
        <taxon>Spermatophyta</taxon>
        <taxon>Magnoliopsida</taxon>
        <taxon>eudicotyledons</taxon>
        <taxon>Gunneridae</taxon>
        <taxon>Pentapetalae</taxon>
        <taxon>rosids</taxon>
        <taxon>fabids</taxon>
        <taxon>Malpighiales</taxon>
        <taxon>Rhizophoraceae</taxon>
        <taxon>Rhizophora</taxon>
    </lineage>
</organism>
<dbReference type="EMBL" id="GGEC01067665">
    <property type="protein sequence ID" value="MBX48149.1"/>
    <property type="molecule type" value="Transcribed_RNA"/>
</dbReference>
<dbReference type="AlphaFoldDB" id="A0A2P2P0H3"/>
<sequence length="39" mass="4865">MYLALGPLMSKLLSWHEREREAKKKKEITCFFYLDFMFY</sequence>
<accession>A0A2P2P0H3</accession>
<reference evidence="1" key="1">
    <citation type="submission" date="2018-02" db="EMBL/GenBank/DDBJ databases">
        <title>Rhizophora mucronata_Transcriptome.</title>
        <authorList>
            <person name="Meera S.P."/>
            <person name="Sreeshan A."/>
            <person name="Augustine A."/>
        </authorList>
    </citation>
    <scope>NUCLEOTIDE SEQUENCE</scope>
    <source>
        <tissue evidence="1">Leaf</tissue>
    </source>
</reference>